<dbReference type="Pfam" id="PF03852">
    <property type="entry name" value="Vsr"/>
    <property type="match status" value="1"/>
</dbReference>
<evidence type="ECO:0000256" key="6">
    <source>
        <dbReference type="ARBA" id="ARBA00029466"/>
    </source>
</evidence>
<keyword evidence="4" id="KW-0378">Hydrolase</keyword>
<dbReference type="STRING" id="999627.SAMN05216236_13937"/>
<dbReference type="SUPFAM" id="SSF52980">
    <property type="entry name" value="Restriction endonuclease-like"/>
    <property type="match status" value="1"/>
</dbReference>
<protein>
    <submittedName>
        <fullName evidence="7">T/G mismatch-specific endonuclease</fullName>
    </submittedName>
</protein>
<dbReference type="Gene3D" id="3.40.960.10">
    <property type="entry name" value="VSR Endonuclease"/>
    <property type="match status" value="1"/>
</dbReference>
<keyword evidence="1" id="KW-0540">Nuclease</keyword>
<dbReference type="GO" id="GO:0016787">
    <property type="term" value="F:hydrolase activity"/>
    <property type="evidence" value="ECO:0007669"/>
    <property type="project" value="UniProtKB-KW"/>
</dbReference>
<dbReference type="Proteomes" id="UP000182466">
    <property type="component" value="Unassembled WGS sequence"/>
</dbReference>
<evidence type="ECO:0000256" key="3">
    <source>
        <dbReference type="ARBA" id="ARBA00022763"/>
    </source>
</evidence>
<comment type="similarity">
    <text evidence="6">Belongs to the Vsr family.</text>
</comment>
<evidence type="ECO:0000256" key="1">
    <source>
        <dbReference type="ARBA" id="ARBA00022722"/>
    </source>
</evidence>
<dbReference type="AlphaFoldDB" id="A0A1I7E0H3"/>
<keyword evidence="5" id="KW-0234">DNA repair</keyword>
<dbReference type="GO" id="GO:0006298">
    <property type="term" value="P:mismatch repair"/>
    <property type="evidence" value="ECO:0007669"/>
    <property type="project" value="InterPro"/>
</dbReference>
<evidence type="ECO:0000313" key="7">
    <source>
        <dbReference type="EMBL" id="SFU17353.1"/>
    </source>
</evidence>
<name>A0A1I7E0H3_9RHOB</name>
<dbReference type="InterPro" id="IPR004603">
    <property type="entry name" value="DNA_mismatch_endonuc_vsr"/>
</dbReference>
<proteinExistence type="inferred from homology"/>
<keyword evidence="2 7" id="KW-0255">Endonuclease</keyword>
<sequence length="118" mass="13335">MHSKTVPGRPDLVFPKHHAIVFVHGCFWHRQEGCRYTTTPSTRPEFWQAKFDANVARDRSVHDQLLDAGWRVATVWECALRRPEETALAANLLAAWLRSSAAEIQIGNADVIADENAE</sequence>
<organism evidence="7 8">
    <name type="scientific">Sedimentitalea nanhaiensis</name>
    <dbReference type="NCBI Taxonomy" id="999627"/>
    <lineage>
        <taxon>Bacteria</taxon>
        <taxon>Pseudomonadati</taxon>
        <taxon>Pseudomonadota</taxon>
        <taxon>Alphaproteobacteria</taxon>
        <taxon>Rhodobacterales</taxon>
        <taxon>Paracoccaceae</taxon>
        <taxon>Sedimentitalea</taxon>
    </lineage>
</organism>
<evidence type="ECO:0000256" key="4">
    <source>
        <dbReference type="ARBA" id="ARBA00022801"/>
    </source>
</evidence>
<dbReference type="InterPro" id="IPR011335">
    <property type="entry name" value="Restrct_endonuc-II-like"/>
</dbReference>
<keyword evidence="8" id="KW-1185">Reference proteome</keyword>
<reference evidence="7 8" key="1">
    <citation type="submission" date="2016-10" db="EMBL/GenBank/DDBJ databases">
        <authorList>
            <person name="de Groot N.N."/>
        </authorList>
    </citation>
    <scope>NUCLEOTIDE SEQUENCE [LARGE SCALE GENOMIC DNA]</scope>
    <source>
        <strain evidence="7 8">CGMCC 1.10959</strain>
    </source>
</reference>
<keyword evidence="3" id="KW-0227">DNA damage</keyword>
<evidence type="ECO:0000313" key="8">
    <source>
        <dbReference type="Proteomes" id="UP000182466"/>
    </source>
</evidence>
<accession>A0A1I7E0H3</accession>
<dbReference type="EMBL" id="FPAW01000039">
    <property type="protein sequence ID" value="SFU17353.1"/>
    <property type="molecule type" value="Genomic_DNA"/>
</dbReference>
<evidence type="ECO:0000256" key="2">
    <source>
        <dbReference type="ARBA" id="ARBA00022759"/>
    </source>
</evidence>
<dbReference type="GO" id="GO:0004519">
    <property type="term" value="F:endonuclease activity"/>
    <property type="evidence" value="ECO:0007669"/>
    <property type="project" value="UniProtKB-KW"/>
</dbReference>
<gene>
    <name evidence="7" type="ORF">SAMN05216236_13937</name>
</gene>
<evidence type="ECO:0000256" key="5">
    <source>
        <dbReference type="ARBA" id="ARBA00023204"/>
    </source>
</evidence>